<protein>
    <submittedName>
        <fullName evidence="2">Uncharacterized protein</fullName>
    </submittedName>
</protein>
<evidence type="ECO:0000313" key="2">
    <source>
        <dbReference type="EMBL" id="QSB44324.1"/>
    </source>
</evidence>
<accession>A0ABX7KAR5</accession>
<keyword evidence="1" id="KW-1133">Transmembrane helix</keyword>
<dbReference type="RefSeq" id="WP_205441692.1">
    <property type="nucleotide sequence ID" value="NZ_CP061510.1"/>
</dbReference>
<keyword evidence="3" id="KW-1185">Reference proteome</keyword>
<name>A0ABX7KAR5_9SPHN</name>
<gene>
    <name evidence="2" type="ORF">IDJ81_13545</name>
</gene>
<evidence type="ECO:0000256" key="1">
    <source>
        <dbReference type="SAM" id="Phobius"/>
    </source>
</evidence>
<evidence type="ECO:0000313" key="3">
    <source>
        <dbReference type="Proteomes" id="UP000663637"/>
    </source>
</evidence>
<feature type="transmembrane region" description="Helical" evidence="1">
    <location>
        <begin position="40"/>
        <end position="68"/>
    </location>
</feature>
<proteinExistence type="predicted"/>
<dbReference type="EMBL" id="CP061510">
    <property type="protein sequence ID" value="QSB44324.1"/>
    <property type="molecule type" value="Genomic_DNA"/>
</dbReference>
<reference evidence="2 3" key="1">
    <citation type="submission" date="2020-09" db="EMBL/GenBank/DDBJ databases">
        <title>Complete genome sequence of altererythrobacter flavus SS-21NJ, isolated from Dongying oil sludge in Shandong province.</title>
        <authorList>
            <person name="Sun S."/>
            <person name="Zhang Z."/>
        </authorList>
    </citation>
    <scope>NUCLEOTIDE SEQUENCE [LARGE SCALE GENOMIC DNA]</scope>
    <source>
        <strain evidence="2 3">SS-21NJ</strain>
    </source>
</reference>
<keyword evidence="1" id="KW-0472">Membrane</keyword>
<dbReference type="Proteomes" id="UP000663637">
    <property type="component" value="Chromosome"/>
</dbReference>
<organism evidence="2 3">
    <name type="scientific">Tsuneonella flava</name>
    <dbReference type="NCBI Taxonomy" id="2055955"/>
    <lineage>
        <taxon>Bacteria</taxon>
        <taxon>Pseudomonadati</taxon>
        <taxon>Pseudomonadota</taxon>
        <taxon>Alphaproteobacteria</taxon>
        <taxon>Sphingomonadales</taxon>
        <taxon>Erythrobacteraceae</taxon>
        <taxon>Tsuneonella</taxon>
    </lineage>
</organism>
<keyword evidence="1" id="KW-0812">Transmembrane</keyword>
<feature type="transmembrane region" description="Helical" evidence="1">
    <location>
        <begin position="7"/>
        <end position="34"/>
    </location>
</feature>
<sequence>MRTFLTIGLALAVLAAVAKLIALAIILAAIVAVLTRPRELLAIATTVGVLHLFALYPVSMLAVAGGIIASRVKRYRRSVPATKIANHDAD</sequence>